<dbReference type="Pfam" id="PF01230">
    <property type="entry name" value="HIT"/>
    <property type="match status" value="1"/>
</dbReference>
<keyword evidence="3" id="KW-0378">Hydrolase</keyword>
<dbReference type="GO" id="GO:0016787">
    <property type="term" value="F:hydrolase activity"/>
    <property type="evidence" value="ECO:0007669"/>
    <property type="project" value="UniProtKB-KW"/>
</dbReference>
<gene>
    <name evidence="3" type="ORF">ABIC75_000652</name>
</gene>
<dbReference type="SUPFAM" id="SSF54197">
    <property type="entry name" value="HIT-like"/>
    <property type="match status" value="1"/>
</dbReference>
<dbReference type="PANTHER" id="PTHR42997:SF1">
    <property type="entry name" value="AP-4-A PHOSPHORYLASE"/>
    <property type="match status" value="1"/>
</dbReference>
<dbReference type="EMBL" id="JBEPMU010000001">
    <property type="protein sequence ID" value="MET3650950.1"/>
    <property type="molecule type" value="Genomic_DNA"/>
</dbReference>
<dbReference type="RefSeq" id="WP_354012418.1">
    <property type="nucleotide sequence ID" value="NZ_JBEPMU010000001.1"/>
</dbReference>
<reference evidence="3 4" key="1">
    <citation type="submission" date="2024-06" db="EMBL/GenBank/DDBJ databases">
        <title>Sorghum-associated microbial communities from plants grown in Nebraska, USA.</title>
        <authorList>
            <person name="Schachtman D."/>
        </authorList>
    </citation>
    <scope>NUCLEOTIDE SEQUENCE [LARGE SCALE GENOMIC DNA]</scope>
    <source>
        <strain evidence="3 4">1073</strain>
    </source>
</reference>
<proteinExistence type="predicted"/>
<dbReference type="InterPro" id="IPR011146">
    <property type="entry name" value="HIT-like"/>
</dbReference>
<dbReference type="Gene3D" id="3.30.428.10">
    <property type="entry name" value="HIT-like"/>
    <property type="match status" value="1"/>
</dbReference>
<evidence type="ECO:0000313" key="4">
    <source>
        <dbReference type="Proteomes" id="UP001549184"/>
    </source>
</evidence>
<evidence type="ECO:0000256" key="1">
    <source>
        <dbReference type="PROSITE-ProRule" id="PRU00464"/>
    </source>
</evidence>
<feature type="short sequence motif" description="Histidine triad motif" evidence="1">
    <location>
        <begin position="101"/>
        <end position="105"/>
    </location>
</feature>
<keyword evidence="4" id="KW-1185">Reference proteome</keyword>
<dbReference type="PANTHER" id="PTHR42997">
    <property type="entry name" value="HIT FAMILY HYDROLASE"/>
    <property type="match status" value="1"/>
</dbReference>
<dbReference type="InterPro" id="IPR052908">
    <property type="entry name" value="AP-4-A_phosphorylase"/>
</dbReference>
<evidence type="ECO:0000313" key="3">
    <source>
        <dbReference type="EMBL" id="MET3650950.1"/>
    </source>
</evidence>
<dbReference type="InterPro" id="IPR001310">
    <property type="entry name" value="Histidine_triad_HIT"/>
</dbReference>
<protein>
    <submittedName>
        <fullName evidence="3">Diadenosine tetraphosphate (Ap4A) HIT family hydrolase</fullName>
    </submittedName>
</protein>
<name>A0ABV2JRN9_9GAMM</name>
<dbReference type="PRINTS" id="PR00332">
    <property type="entry name" value="HISTRIAD"/>
</dbReference>
<accession>A0ABV2JRN9</accession>
<sequence length="122" mass="13606">MEWHARREGCIFCLLLGTAAVVAENDFAFALYDKYPVRPLHTLVLPKRHITDVFFSTAQEREAMHELILSCRETILREDATVLGFNLGSNIGHAAGQKIFHAHVHLIPRRDGEAELPGATSG</sequence>
<dbReference type="Proteomes" id="UP001549184">
    <property type="component" value="Unassembled WGS sequence"/>
</dbReference>
<dbReference type="PROSITE" id="PS51084">
    <property type="entry name" value="HIT_2"/>
    <property type="match status" value="1"/>
</dbReference>
<comment type="caution">
    <text evidence="3">The sequence shown here is derived from an EMBL/GenBank/DDBJ whole genome shotgun (WGS) entry which is preliminary data.</text>
</comment>
<evidence type="ECO:0000259" key="2">
    <source>
        <dbReference type="PROSITE" id="PS51084"/>
    </source>
</evidence>
<organism evidence="3 4">
    <name type="scientific">Dyella japonica</name>
    <dbReference type="NCBI Taxonomy" id="231455"/>
    <lineage>
        <taxon>Bacteria</taxon>
        <taxon>Pseudomonadati</taxon>
        <taxon>Pseudomonadota</taxon>
        <taxon>Gammaproteobacteria</taxon>
        <taxon>Lysobacterales</taxon>
        <taxon>Rhodanobacteraceae</taxon>
        <taxon>Dyella</taxon>
    </lineage>
</organism>
<dbReference type="InterPro" id="IPR036265">
    <property type="entry name" value="HIT-like_sf"/>
</dbReference>
<feature type="domain" description="HIT" evidence="2">
    <location>
        <begin position="8"/>
        <end position="116"/>
    </location>
</feature>